<dbReference type="SUPFAM" id="SSF90123">
    <property type="entry name" value="ABC transporter transmembrane region"/>
    <property type="match status" value="1"/>
</dbReference>
<organism evidence="11 12">
    <name type="scientific">Thermoactinomyces intermedius</name>
    <dbReference type="NCBI Taxonomy" id="2024"/>
    <lineage>
        <taxon>Bacteria</taxon>
        <taxon>Bacillati</taxon>
        <taxon>Bacillota</taxon>
        <taxon>Bacilli</taxon>
        <taxon>Bacillales</taxon>
        <taxon>Thermoactinomycetaceae</taxon>
        <taxon>Thermoactinomyces</taxon>
    </lineage>
</organism>
<dbReference type="GO" id="GO:0005886">
    <property type="term" value="C:plasma membrane"/>
    <property type="evidence" value="ECO:0007669"/>
    <property type="project" value="UniProtKB-SubCell"/>
</dbReference>
<dbReference type="CDD" id="cd03254">
    <property type="entry name" value="ABCC_Glucan_exporter_like"/>
    <property type="match status" value="1"/>
</dbReference>
<reference evidence="11 12" key="1">
    <citation type="submission" date="2020-12" db="EMBL/GenBank/DDBJ databases">
        <title>WGS of Thermoactinomyces spp.</title>
        <authorList>
            <person name="Cheng K."/>
        </authorList>
    </citation>
    <scope>NUCLEOTIDE SEQUENCE [LARGE SCALE GENOMIC DNA]</scope>
    <source>
        <strain evidence="12">CICC 10671\DSM 43846</strain>
    </source>
</reference>
<gene>
    <name evidence="11" type="ORF">I8U20_03975</name>
</gene>
<dbReference type="Proteomes" id="UP000633619">
    <property type="component" value="Unassembled WGS sequence"/>
</dbReference>
<evidence type="ECO:0000256" key="3">
    <source>
        <dbReference type="ARBA" id="ARBA00022692"/>
    </source>
</evidence>
<dbReference type="FunFam" id="3.40.50.300:FF:000287">
    <property type="entry name" value="Multidrug ABC transporter ATP-binding protein"/>
    <property type="match status" value="1"/>
</dbReference>
<dbReference type="Gene3D" id="3.40.50.300">
    <property type="entry name" value="P-loop containing nucleotide triphosphate hydrolases"/>
    <property type="match status" value="1"/>
</dbReference>
<dbReference type="PANTHER" id="PTHR43394">
    <property type="entry name" value="ATP-DEPENDENT PERMEASE MDL1, MITOCHONDRIAL"/>
    <property type="match status" value="1"/>
</dbReference>
<keyword evidence="2" id="KW-0813">Transport</keyword>
<protein>
    <submittedName>
        <fullName evidence="11">ABC transporter ATP-binding protein</fullName>
    </submittedName>
</protein>
<keyword evidence="12" id="KW-1185">Reference proteome</keyword>
<dbReference type="InterPro" id="IPR017871">
    <property type="entry name" value="ABC_transporter-like_CS"/>
</dbReference>
<evidence type="ECO:0000256" key="5">
    <source>
        <dbReference type="ARBA" id="ARBA00022840"/>
    </source>
</evidence>
<dbReference type="PROSITE" id="PS00211">
    <property type="entry name" value="ABC_TRANSPORTER_1"/>
    <property type="match status" value="1"/>
</dbReference>
<keyword evidence="7 8" id="KW-0472">Membrane</keyword>
<dbReference type="Gene3D" id="1.20.1560.10">
    <property type="entry name" value="ABC transporter type 1, transmembrane domain"/>
    <property type="match status" value="1"/>
</dbReference>
<dbReference type="GO" id="GO:0015421">
    <property type="term" value="F:ABC-type oligopeptide transporter activity"/>
    <property type="evidence" value="ECO:0007669"/>
    <property type="project" value="TreeGrafter"/>
</dbReference>
<feature type="transmembrane region" description="Helical" evidence="8">
    <location>
        <begin position="130"/>
        <end position="151"/>
    </location>
</feature>
<dbReference type="InterPro" id="IPR003593">
    <property type="entry name" value="AAA+_ATPase"/>
</dbReference>
<name>A0A8I1A7Z2_THEIN</name>
<dbReference type="InterPro" id="IPR011527">
    <property type="entry name" value="ABC1_TM_dom"/>
</dbReference>
<evidence type="ECO:0000256" key="2">
    <source>
        <dbReference type="ARBA" id="ARBA00022448"/>
    </source>
</evidence>
<feature type="transmembrane region" description="Helical" evidence="8">
    <location>
        <begin position="239"/>
        <end position="265"/>
    </location>
</feature>
<sequence>MVFRRLLRYLKPYQKRFWLAFAALLAGSGAEVTVPLLVSHYLNEYLVPGRFDLAVLIVYGLGILLLQSVAAAFDYYQMLSFQTVAQWVVRSLRKDVFSHVQRLGLRFYDQVPGGSLVSRITNDTEAVKDFYVHVLASFLQNTVFILFVFAGMFWLDVTLASWLTLVLPVIFWLMKKYRDLSSPSYRESRHQLSRMNAKLNDSIAGMNIIQAFLQERRFIREFSRINELHYRAGMRNIRFFALMLRPATQFLSVAATVAVLLYFGFVSRDGAVQLGILYGFLNLIERIFEPVNEIMMRLSPLQQSLTAAERVFELMDQKEFAPGKEGDSSPEIKKGHIRFDHVSFSYDGKTDVLKNITFEVKPGQTVALVGHTGSGKSSIIHLLMRFYRVKSGEIFIDGVPLRFYDNGELRQKIGLVMQEPFLFAGDVTGNIRLHHPMSEEQVKKAARFVQADDFIEKLPRAWEEPVVERGATLSGGQRQLISFARTMAMEPKILLLDEATAHVDTETEEAIQTALKKMRRDRTTLVIAHRLSTVQDADLILVLHQGEIVERGTHQELMAREGLYRKMYRLQKGGSSFFWPR</sequence>
<dbReference type="CDD" id="cd18544">
    <property type="entry name" value="ABC_6TM_TmrA_like"/>
    <property type="match status" value="1"/>
</dbReference>
<dbReference type="SMART" id="SM00382">
    <property type="entry name" value="AAA"/>
    <property type="match status" value="1"/>
</dbReference>
<dbReference type="EMBL" id="JAECVW010000002">
    <property type="protein sequence ID" value="MBH8594485.1"/>
    <property type="molecule type" value="Genomic_DNA"/>
</dbReference>
<dbReference type="InterPro" id="IPR003439">
    <property type="entry name" value="ABC_transporter-like_ATP-bd"/>
</dbReference>
<evidence type="ECO:0000313" key="12">
    <source>
        <dbReference type="Proteomes" id="UP000633619"/>
    </source>
</evidence>
<dbReference type="AlphaFoldDB" id="A0A8I1A7Z2"/>
<evidence type="ECO:0000256" key="8">
    <source>
        <dbReference type="SAM" id="Phobius"/>
    </source>
</evidence>
<feature type="transmembrane region" description="Helical" evidence="8">
    <location>
        <begin position="53"/>
        <end position="73"/>
    </location>
</feature>
<dbReference type="PROSITE" id="PS50929">
    <property type="entry name" value="ABC_TM1F"/>
    <property type="match status" value="1"/>
</dbReference>
<evidence type="ECO:0000313" key="11">
    <source>
        <dbReference type="EMBL" id="MBH8594485.1"/>
    </source>
</evidence>
<dbReference type="InterPro" id="IPR027417">
    <property type="entry name" value="P-loop_NTPase"/>
</dbReference>
<dbReference type="Pfam" id="PF00664">
    <property type="entry name" value="ABC_membrane"/>
    <property type="match status" value="1"/>
</dbReference>
<keyword evidence="6 8" id="KW-1133">Transmembrane helix</keyword>
<dbReference type="GO" id="GO:0005524">
    <property type="term" value="F:ATP binding"/>
    <property type="evidence" value="ECO:0007669"/>
    <property type="project" value="UniProtKB-KW"/>
</dbReference>
<evidence type="ECO:0000256" key="6">
    <source>
        <dbReference type="ARBA" id="ARBA00022989"/>
    </source>
</evidence>
<feature type="domain" description="ABC transmembrane type-1" evidence="10">
    <location>
        <begin position="18"/>
        <end position="303"/>
    </location>
</feature>
<dbReference type="PROSITE" id="PS50893">
    <property type="entry name" value="ABC_TRANSPORTER_2"/>
    <property type="match status" value="1"/>
</dbReference>
<dbReference type="RefSeq" id="WP_181731731.1">
    <property type="nucleotide sequence ID" value="NZ_JACEIR010000003.1"/>
</dbReference>
<evidence type="ECO:0000256" key="1">
    <source>
        <dbReference type="ARBA" id="ARBA00004651"/>
    </source>
</evidence>
<dbReference type="Pfam" id="PF00005">
    <property type="entry name" value="ABC_tran"/>
    <property type="match status" value="1"/>
</dbReference>
<keyword evidence="4" id="KW-0547">Nucleotide-binding</keyword>
<keyword evidence="3 8" id="KW-0812">Transmembrane</keyword>
<feature type="domain" description="ABC transporter" evidence="9">
    <location>
        <begin position="337"/>
        <end position="570"/>
    </location>
</feature>
<keyword evidence="5 11" id="KW-0067">ATP-binding</keyword>
<comment type="subcellular location">
    <subcellularLocation>
        <location evidence="1">Cell membrane</location>
        <topology evidence="1">Multi-pass membrane protein</topology>
    </subcellularLocation>
</comment>
<comment type="caution">
    <text evidence="11">The sequence shown here is derived from an EMBL/GenBank/DDBJ whole genome shotgun (WGS) entry which is preliminary data.</text>
</comment>
<evidence type="ECO:0000256" key="4">
    <source>
        <dbReference type="ARBA" id="ARBA00022741"/>
    </source>
</evidence>
<dbReference type="GO" id="GO:0016887">
    <property type="term" value="F:ATP hydrolysis activity"/>
    <property type="evidence" value="ECO:0007669"/>
    <property type="project" value="InterPro"/>
</dbReference>
<feature type="transmembrane region" description="Helical" evidence="8">
    <location>
        <begin position="157"/>
        <end position="174"/>
    </location>
</feature>
<evidence type="ECO:0000259" key="10">
    <source>
        <dbReference type="PROSITE" id="PS50929"/>
    </source>
</evidence>
<dbReference type="InterPro" id="IPR039421">
    <property type="entry name" value="Type_1_exporter"/>
</dbReference>
<evidence type="ECO:0000259" key="9">
    <source>
        <dbReference type="PROSITE" id="PS50893"/>
    </source>
</evidence>
<dbReference type="SUPFAM" id="SSF52540">
    <property type="entry name" value="P-loop containing nucleoside triphosphate hydrolases"/>
    <property type="match status" value="1"/>
</dbReference>
<accession>A0A8I1A7Z2</accession>
<dbReference type="PANTHER" id="PTHR43394:SF1">
    <property type="entry name" value="ATP-BINDING CASSETTE SUB-FAMILY B MEMBER 10, MITOCHONDRIAL"/>
    <property type="match status" value="1"/>
</dbReference>
<proteinExistence type="predicted"/>
<dbReference type="InterPro" id="IPR036640">
    <property type="entry name" value="ABC1_TM_sf"/>
</dbReference>
<evidence type="ECO:0000256" key="7">
    <source>
        <dbReference type="ARBA" id="ARBA00023136"/>
    </source>
</evidence>